<organism evidence="2 4">
    <name type="scientific">Hyphomicrobium denitrificans (strain ATCC 51888 / DSM 1869 / NCIMB 11706 / TK 0415)</name>
    <dbReference type="NCBI Taxonomy" id="582899"/>
    <lineage>
        <taxon>Bacteria</taxon>
        <taxon>Pseudomonadati</taxon>
        <taxon>Pseudomonadota</taxon>
        <taxon>Alphaproteobacteria</taxon>
        <taxon>Hyphomicrobiales</taxon>
        <taxon>Hyphomicrobiaceae</taxon>
        <taxon>Hyphomicrobium</taxon>
    </lineage>
</organism>
<feature type="transmembrane region" description="Helical" evidence="1">
    <location>
        <begin position="148"/>
        <end position="170"/>
    </location>
</feature>
<evidence type="ECO:0000313" key="2">
    <source>
        <dbReference type="EMBL" id="ADJ21958.1"/>
    </source>
</evidence>
<sequence>MGNDREIDDETAALLTYLATPDGMEILKGGMSAVVSGVLIIGACLLWWPESEIAQGVVPIAGALTVFGLLSAMRGAYFLYRDGLSVPPPELAWVTHDLAPEDPRARIIAERMAREAEKCAARRALPFWRRAIDGIVWVWKLAGTALRALISLALMGLIAIIAIWVSYWIFDRATGDYGLLAGILIACPFWLVTWSVACVLWKAILSD</sequence>
<keyword evidence="1" id="KW-1133">Transmembrane helix</keyword>
<evidence type="ECO:0008006" key="5">
    <source>
        <dbReference type="Google" id="ProtNLM"/>
    </source>
</evidence>
<keyword evidence="1" id="KW-0812">Transmembrane</keyword>
<proteinExistence type="predicted"/>
<keyword evidence="4" id="KW-1185">Reference proteome</keyword>
<feature type="transmembrane region" description="Helical" evidence="1">
    <location>
        <begin position="177"/>
        <end position="204"/>
    </location>
</feature>
<evidence type="ECO:0000313" key="4">
    <source>
        <dbReference type="Proteomes" id="UP000002033"/>
    </source>
</evidence>
<dbReference type="EMBL" id="CP002083">
    <property type="protein sequence ID" value="ADJ23363.1"/>
    <property type="molecule type" value="Genomic_DNA"/>
</dbReference>
<dbReference type="EMBL" id="CP002083">
    <property type="protein sequence ID" value="ADJ21958.1"/>
    <property type="molecule type" value="Genomic_DNA"/>
</dbReference>
<reference evidence="4" key="2">
    <citation type="journal article" date="2011" name="J. Bacteriol.">
        <title>Genome sequences of eight morphologically diverse alphaproteobacteria.</title>
        <authorList>
            <consortium name="US DOE Joint Genome Institute"/>
            <person name="Brown P.J."/>
            <person name="Kysela D.T."/>
            <person name="Buechlein A."/>
            <person name="Hemmerich C."/>
            <person name="Brun Y.V."/>
        </authorList>
    </citation>
    <scope>NUCLEOTIDE SEQUENCE [LARGE SCALE GENOMIC DNA]</scope>
    <source>
        <strain evidence="4">ATCC 51888 / DSM 1869 / NCIB 11706 / TK 0415</strain>
    </source>
</reference>
<dbReference type="KEGG" id="hdn:Hden_0131"/>
<dbReference type="Proteomes" id="UP000002033">
    <property type="component" value="Chromosome"/>
</dbReference>
<gene>
    <name evidence="2" type="ordered locus">Hden_0131</name>
    <name evidence="3" type="ordered locus">Hden_1551</name>
</gene>
<evidence type="ECO:0000256" key="1">
    <source>
        <dbReference type="SAM" id="Phobius"/>
    </source>
</evidence>
<reference evidence="2" key="1">
    <citation type="submission" date="2010-06" db="EMBL/GenBank/DDBJ databases">
        <title>Complete sequence of Hyphomicrobium denitrificans ATCC 51888.</title>
        <authorList>
            <consortium name="US DOE Joint Genome Institute"/>
            <person name="Lucas S."/>
            <person name="Copeland A."/>
            <person name="Lapidus A."/>
            <person name="Cheng J.-F."/>
            <person name="Bruce D."/>
            <person name="Goodwin L."/>
            <person name="Pitluck S."/>
            <person name="Held B."/>
            <person name="Detter J.C."/>
            <person name="Han C."/>
            <person name="Tapia R."/>
            <person name="Land M."/>
            <person name="Hauser L."/>
            <person name="Kyrpides N."/>
            <person name="Ivanova N."/>
            <person name="Brown P.J.B."/>
            <person name="Brun Y.V."/>
            <person name="Woyke T."/>
        </authorList>
    </citation>
    <scope>NUCLEOTIDE SEQUENCE</scope>
    <source>
        <strain evidence="2">ATCC 51888</strain>
    </source>
</reference>
<feature type="transmembrane region" description="Helical" evidence="1">
    <location>
        <begin position="60"/>
        <end position="80"/>
    </location>
</feature>
<evidence type="ECO:0000313" key="3">
    <source>
        <dbReference type="EMBL" id="ADJ23363.1"/>
    </source>
</evidence>
<dbReference type="AlphaFoldDB" id="D8JQ37"/>
<dbReference type="RefSeq" id="WP_013214177.1">
    <property type="nucleotide sequence ID" value="NC_014313.1"/>
</dbReference>
<dbReference type="HOGENOM" id="CLU_1324888_0_0_5"/>
<protein>
    <recommendedName>
        <fullName evidence="5">Transmembrane protein</fullName>
    </recommendedName>
</protein>
<keyword evidence="1" id="KW-0472">Membrane</keyword>
<dbReference type="KEGG" id="hdn:Hden_1551"/>
<feature type="transmembrane region" description="Helical" evidence="1">
    <location>
        <begin position="26"/>
        <end position="48"/>
    </location>
</feature>
<name>D8JQ37_HYPDA</name>
<accession>D8JQ37</accession>